<dbReference type="EMBL" id="JADCNM010000539">
    <property type="protein sequence ID" value="KAG0446809.1"/>
    <property type="molecule type" value="Genomic_DNA"/>
</dbReference>
<protein>
    <submittedName>
        <fullName evidence="3">Uncharacterized protein</fullName>
    </submittedName>
</protein>
<dbReference type="InterPro" id="IPR029058">
    <property type="entry name" value="AB_hydrolase_fold"/>
</dbReference>
<dbReference type="EMBL" id="JADCNL010000538">
    <property type="protein sequence ID" value="KAG0446874.1"/>
    <property type="molecule type" value="Genomic_DNA"/>
</dbReference>
<sequence>MNKGILVWKLDNRGTSRRGLKFESFLKHNIGCVDAEDQFTACEGFPTPSRVCAVSGPRLCMDGYDTFYTEKYLGLLLENSDAYDSRLHHAPCSQSKGKAAPHPWHDR</sequence>
<evidence type="ECO:0000256" key="1">
    <source>
        <dbReference type="SAM" id="MobiDB-lite"/>
    </source>
</evidence>
<keyword evidence="4" id="KW-1185">Reference proteome</keyword>
<dbReference type="SUPFAM" id="SSF53474">
    <property type="entry name" value="alpha/beta-Hydrolases"/>
    <property type="match status" value="1"/>
</dbReference>
<feature type="region of interest" description="Disordered" evidence="1">
    <location>
        <begin position="88"/>
        <end position="107"/>
    </location>
</feature>
<comment type="caution">
    <text evidence="3">The sequence shown here is derived from an EMBL/GenBank/DDBJ whole genome shotgun (WGS) entry which is preliminary data.</text>
</comment>
<evidence type="ECO:0000313" key="2">
    <source>
        <dbReference type="EMBL" id="KAG0446809.1"/>
    </source>
</evidence>
<evidence type="ECO:0000313" key="5">
    <source>
        <dbReference type="Proteomes" id="UP000639772"/>
    </source>
</evidence>
<evidence type="ECO:0000313" key="3">
    <source>
        <dbReference type="EMBL" id="KAG0446874.1"/>
    </source>
</evidence>
<dbReference type="InterPro" id="IPR050278">
    <property type="entry name" value="Serine_Prot_S9B/DPPIV"/>
</dbReference>
<dbReference type="Proteomes" id="UP000636800">
    <property type="component" value="Unassembled WGS sequence"/>
</dbReference>
<dbReference type="Proteomes" id="UP000639772">
    <property type="component" value="Unassembled WGS sequence"/>
</dbReference>
<dbReference type="OrthoDB" id="16520at2759"/>
<name>A0A835U2B3_VANPL</name>
<dbReference type="GO" id="GO:0006508">
    <property type="term" value="P:proteolysis"/>
    <property type="evidence" value="ECO:0007669"/>
    <property type="project" value="TreeGrafter"/>
</dbReference>
<proteinExistence type="predicted"/>
<dbReference type="GO" id="GO:0008239">
    <property type="term" value="F:dipeptidyl-peptidase activity"/>
    <property type="evidence" value="ECO:0007669"/>
    <property type="project" value="TreeGrafter"/>
</dbReference>
<dbReference type="PANTHER" id="PTHR11731:SF193">
    <property type="entry name" value="DIPEPTIDYL PEPTIDASE 9"/>
    <property type="match status" value="1"/>
</dbReference>
<gene>
    <name evidence="3" type="ORF">HPP92_028641</name>
    <name evidence="2" type="ORF">HPP92_028647</name>
</gene>
<dbReference type="AlphaFoldDB" id="A0A835U2B3"/>
<accession>A0A835U2B3</accession>
<organism evidence="3 4">
    <name type="scientific">Vanilla planifolia</name>
    <name type="common">Vanilla</name>
    <dbReference type="NCBI Taxonomy" id="51239"/>
    <lineage>
        <taxon>Eukaryota</taxon>
        <taxon>Viridiplantae</taxon>
        <taxon>Streptophyta</taxon>
        <taxon>Embryophyta</taxon>
        <taxon>Tracheophyta</taxon>
        <taxon>Spermatophyta</taxon>
        <taxon>Magnoliopsida</taxon>
        <taxon>Liliopsida</taxon>
        <taxon>Asparagales</taxon>
        <taxon>Orchidaceae</taxon>
        <taxon>Vanilloideae</taxon>
        <taxon>Vanilleae</taxon>
        <taxon>Vanilla</taxon>
    </lineage>
</organism>
<evidence type="ECO:0000313" key="4">
    <source>
        <dbReference type="Proteomes" id="UP000636800"/>
    </source>
</evidence>
<reference evidence="4 5" key="1">
    <citation type="journal article" date="2020" name="Nat. Food">
        <title>A phased Vanilla planifolia genome enables genetic improvement of flavour and production.</title>
        <authorList>
            <person name="Hasing T."/>
            <person name="Tang H."/>
            <person name="Brym M."/>
            <person name="Khazi F."/>
            <person name="Huang T."/>
            <person name="Chambers A.H."/>
        </authorList>
    </citation>
    <scope>NUCLEOTIDE SEQUENCE [LARGE SCALE GENOMIC DNA]</scope>
    <source>
        <tissue evidence="3">Leaf</tissue>
    </source>
</reference>
<dbReference type="PANTHER" id="PTHR11731">
    <property type="entry name" value="PROTEASE FAMILY S9B,C DIPEPTIDYL-PEPTIDASE IV-RELATED"/>
    <property type="match status" value="1"/>
</dbReference>